<evidence type="ECO:0008006" key="3">
    <source>
        <dbReference type="Google" id="ProtNLM"/>
    </source>
</evidence>
<evidence type="ECO:0000313" key="2">
    <source>
        <dbReference type="Proteomes" id="UP000184418"/>
    </source>
</evidence>
<dbReference type="EMBL" id="FQYN01000006">
    <property type="protein sequence ID" value="SHJ36755.1"/>
    <property type="molecule type" value="Genomic_DNA"/>
</dbReference>
<dbReference type="RefSeq" id="WP_073110590.1">
    <property type="nucleotide sequence ID" value="NZ_FQYN01000006.1"/>
</dbReference>
<dbReference type="STRING" id="1121955.SAMN02745146_2936"/>
<proteinExistence type="predicted"/>
<accession>A0A1M6IQT1</accession>
<organism evidence="1 2">
    <name type="scientific">Hymenobacter daecheongensis DSM 21074</name>
    <dbReference type="NCBI Taxonomy" id="1121955"/>
    <lineage>
        <taxon>Bacteria</taxon>
        <taxon>Pseudomonadati</taxon>
        <taxon>Bacteroidota</taxon>
        <taxon>Cytophagia</taxon>
        <taxon>Cytophagales</taxon>
        <taxon>Hymenobacteraceae</taxon>
        <taxon>Hymenobacter</taxon>
    </lineage>
</organism>
<dbReference type="Proteomes" id="UP000184418">
    <property type="component" value="Unassembled WGS sequence"/>
</dbReference>
<evidence type="ECO:0000313" key="1">
    <source>
        <dbReference type="EMBL" id="SHJ36755.1"/>
    </source>
</evidence>
<sequence length="439" mass="50704">MEQYDHLLAEARRYGYTEGDQVWLRAFMDLPARQVGLVKESEEAALHYFAQRFEAFRGKVDELLQKMDESENKGSFLMKALHLKDQIATYDGLGDFEAIHQRLSAAEEAIKVTIARNREKNLATKISLIQEAEALRDTIDWQEAGDKLKDLRQGWIKTGPVEKQLTDELETRFHAAVEDFFRRKKEFIAEKKAMTNRVYDKYKDLIHKSEALQNSTEFDETTKKLKQLQLDWREVGGSLPRKQANELWTRFRAAHNHFFERLKEHISTKPRPEGLPVGTGSGDDNLARKRALVAEADALLNRPMNEAVTRAKELQAAWKLVGPVRGEESDRVWEQFILACDKVFEMSALEHFVRKRQAASGGPAGTPEEQVNMRIQALREFLKYDRQEQDVLEENLGKLSDSPGNETFRTMLQGKIRAFERKTRTKNELIEVLRKRLGA</sequence>
<protein>
    <recommendedName>
        <fullName evidence="3">DUF349 domain-containing protein</fullName>
    </recommendedName>
</protein>
<dbReference type="OrthoDB" id="977295at2"/>
<gene>
    <name evidence="1" type="ORF">SAMN02745146_2936</name>
</gene>
<dbReference type="AlphaFoldDB" id="A0A1M6IQT1"/>
<keyword evidence="2" id="KW-1185">Reference proteome</keyword>
<reference evidence="1 2" key="1">
    <citation type="submission" date="2016-11" db="EMBL/GenBank/DDBJ databases">
        <authorList>
            <person name="Jaros S."/>
            <person name="Januszkiewicz K."/>
            <person name="Wedrychowicz H."/>
        </authorList>
    </citation>
    <scope>NUCLEOTIDE SEQUENCE [LARGE SCALE GENOMIC DNA]</scope>
    <source>
        <strain evidence="1 2">DSM 21074</strain>
    </source>
</reference>
<dbReference type="InterPro" id="IPR007139">
    <property type="entry name" value="DUF349"/>
</dbReference>
<dbReference type="Pfam" id="PF03993">
    <property type="entry name" value="DUF349"/>
    <property type="match status" value="3"/>
</dbReference>
<name>A0A1M6IQT1_9BACT</name>